<dbReference type="SUPFAM" id="SSF53448">
    <property type="entry name" value="Nucleotide-diphospho-sugar transferases"/>
    <property type="match status" value="1"/>
</dbReference>
<feature type="transmembrane region" description="Helical" evidence="4">
    <location>
        <begin position="213"/>
        <end position="234"/>
    </location>
</feature>
<dbReference type="EMBL" id="JADPRT010000025">
    <property type="protein sequence ID" value="MBF9073664.1"/>
    <property type="molecule type" value="Genomic_DNA"/>
</dbReference>
<evidence type="ECO:0000256" key="3">
    <source>
        <dbReference type="ARBA" id="ARBA00022679"/>
    </source>
</evidence>
<keyword evidence="4" id="KW-0812">Transmembrane</keyword>
<keyword evidence="6" id="KW-1185">Reference proteome</keyword>
<dbReference type="Pfam" id="PF13641">
    <property type="entry name" value="Glyco_tranf_2_3"/>
    <property type="match status" value="1"/>
</dbReference>
<dbReference type="PANTHER" id="PTHR43630">
    <property type="entry name" value="POLY-BETA-1,6-N-ACETYL-D-GLUCOSAMINE SYNTHASE"/>
    <property type="match status" value="1"/>
</dbReference>
<feature type="transmembrane region" description="Helical" evidence="4">
    <location>
        <begin position="240"/>
        <end position="266"/>
    </location>
</feature>
<dbReference type="RefSeq" id="WP_196198513.1">
    <property type="nucleotide sequence ID" value="NZ_JADPRT010000025.1"/>
</dbReference>
<reference evidence="5" key="1">
    <citation type="submission" date="2020-11" db="EMBL/GenBank/DDBJ databases">
        <title>Isolation and identification of active actinomycetes.</title>
        <authorList>
            <person name="Yu B."/>
        </authorList>
    </citation>
    <scope>NUCLEOTIDE SEQUENCE</scope>
    <source>
        <strain evidence="5">NEAU-YB345</strain>
    </source>
</reference>
<protein>
    <submittedName>
        <fullName evidence="5">Glycosyltransferase family 2 protein</fullName>
    </submittedName>
</protein>
<comment type="similarity">
    <text evidence="1">Belongs to the glycosyltransferase 2 family.</text>
</comment>
<sequence length="655" mass="71051">MPSTTGRDTLAALVLEALLLLLVTRWPLARRFDDSDRGSGRIVELPSVRRPSVPRVIAFLVVGAAVSTAIIALRHPQLLQAYDSLVADTLTATARDPHQALVYAQTLPPLLPAAVVGYLLTMAVVLPASLGRRLMILAHAPLFVALSVLAECFTALLGATTGMPLAPAPLIGLALQSTLGYLLIFRLTFTTYSLPAISPLRSRRRGQDWHDNIVFGFCLFASLSAVTALALVLIEHVGNHPLTVFLILASLRTGVTDVAYGLLALVRAIGGRRPRPGTERPALDVIIPAYNEAAGIERLLRSIDRAAGEYGGPVHVVLCDDGSTDDTRALAQAAVAAWRYATGEVIQGQHGGKAKALNLALARCTAEFVFRVDADCALDPGSFAGAIPHFLADPRVGTVGVLPLPKEPYGTWIDRMRAMEQLFTYGFCLSALSEVDAVPCIPGTFCAFRREPAVELGGFVHGMFGEDAEFTCALARMGWRAVVAPQTISYEDVPASVGQLRVQRFRWGLGGMMNFSRFTPFGQGAPGPRFWFELPRSAGTRLTSPVHFFVLILAIVYGVLQPQPQHNIARFLVVFVLAQIPALLPRIAAIIHYRRTHLLLWLPLWLPFTFLKRVFQLESTLACGTRRVRLPLALRQLRRDPGTVRATVAGAAADK</sequence>
<keyword evidence="2" id="KW-0328">Glycosyltransferase</keyword>
<feature type="transmembrane region" description="Helical" evidence="4">
    <location>
        <begin position="56"/>
        <end position="73"/>
    </location>
</feature>
<feature type="transmembrane region" description="Helical" evidence="4">
    <location>
        <begin position="12"/>
        <end position="28"/>
    </location>
</feature>
<keyword evidence="4" id="KW-1133">Transmembrane helix</keyword>
<dbReference type="GO" id="GO:0016757">
    <property type="term" value="F:glycosyltransferase activity"/>
    <property type="evidence" value="ECO:0007669"/>
    <property type="project" value="UniProtKB-KW"/>
</dbReference>
<evidence type="ECO:0000313" key="5">
    <source>
        <dbReference type="EMBL" id="MBF9073664.1"/>
    </source>
</evidence>
<feature type="transmembrane region" description="Helical" evidence="4">
    <location>
        <begin position="171"/>
        <end position="192"/>
    </location>
</feature>
<dbReference type="Proteomes" id="UP000657385">
    <property type="component" value="Unassembled WGS sequence"/>
</dbReference>
<evidence type="ECO:0000256" key="2">
    <source>
        <dbReference type="ARBA" id="ARBA00022676"/>
    </source>
</evidence>
<keyword evidence="4" id="KW-0472">Membrane</keyword>
<dbReference type="InterPro" id="IPR029044">
    <property type="entry name" value="Nucleotide-diphossugar_trans"/>
</dbReference>
<dbReference type="AlphaFoldDB" id="A0A931B9L4"/>
<name>A0A931B9L4_9ACTN</name>
<accession>A0A931B9L4</accession>
<dbReference type="Gene3D" id="3.90.550.10">
    <property type="entry name" value="Spore Coat Polysaccharide Biosynthesis Protein SpsA, Chain A"/>
    <property type="match status" value="1"/>
</dbReference>
<feature type="transmembrane region" description="Helical" evidence="4">
    <location>
        <begin position="542"/>
        <end position="560"/>
    </location>
</feature>
<evidence type="ECO:0000256" key="4">
    <source>
        <dbReference type="SAM" id="Phobius"/>
    </source>
</evidence>
<keyword evidence="3" id="KW-0808">Transferase</keyword>
<feature type="transmembrane region" description="Helical" evidence="4">
    <location>
        <begin position="110"/>
        <end position="130"/>
    </location>
</feature>
<dbReference type="PANTHER" id="PTHR43630:SF1">
    <property type="entry name" value="POLY-BETA-1,6-N-ACETYL-D-GLUCOSAMINE SYNTHASE"/>
    <property type="match status" value="1"/>
</dbReference>
<gene>
    <name evidence="5" type="ORF">I2501_37195</name>
</gene>
<proteinExistence type="inferred from homology"/>
<evidence type="ECO:0000313" key="6">
    <source>
        <dbReference type="Proteomes" id="UP000657385"/>
    </source>
</evidence>
<organism evidence="5 6">
    <name type="scientific">Streptacidiphilus fuscans</name>
    <dbReference type="NCBI Taxonomy" id="2789292"/>
    <lineage>
        <taxon>Bacteria</taxon>
        <taxon>Bacillati</taxon>
        <taxon>Actinomycetota</taxon>
        <taxon>Actinomycetes</taxon>
        <taxon>Kitasatosporales</taxon>
        <taxon>Streptomycetaceae</taxon>
        <taxon>Streptacidiphilus</taxon>
    </lineage>
</organism>
<comment type="caution">
    <text evidence="5">The sequence shown here is derived from an EMBL/GenBank/DDBJ whole genome shotgun (WGS) entry which is preliminary data.</text>
</comment>
<dbReference type="CDD" id="cd06423">
    <property type="entry name" value="CESA_like"/>
    <property type="match status" value="1"/>
</dbReference>
<evidence type="ECO:0000256" key="1">
    <source>
        <dbReference type="ARBA" id="ARBA00006739"/>
    </source>
</evidence>
<feature type="transmembrane region" description="Helical" evidence="4">
    <location>
        <begin position="572"/>
        <end position="591"/>
    </location>
</feature>
<feature type="transmembrane region" description="Helical" evidence="4">
    <location>
        <begin position="142"/>
        <end position="165"/>
    </location>
</feature>